<comment type="caution">
    <text evidence="1">The sequence shown here is derived from an EMBL/GenBank/DDBJ whole genome shotgun (WGS) entry which is preliminary data.</text>
</comment>
<dbReference type="EMBL" id="SEYY01022151">
    <property type="protein sequence ID" value="KAB7495759.1"/>
    <property type="molecule type" value="Genomic_DNA"/>
</dbReference>
<dbReference type="Proteomes" id="UP000326759">
    <property type="component" value="Unassembled WGS sequence"/>
</dbReference>
<accession>A0A5N5SQ60</accession>
<name>A0A5N5SQ60_9CRUS</name>
<keyword evidence="2" id="KW-1185">Reference proteome</keyword>
<reference evidence="1 2" key="1">
    <citation type="journal article" date="2019" name="PLoS Biol.">
        <title>Sex chromosomes control vertical transmission of feminizing Wolbachia symbionts in an isopod.</title>
        <authorList>
            <person name="Becking T."/>
            <person name="Chebbi M.A."/>
            <person name="Giraud I."/>
            <person name="Moumen B."/>
            <person name="Laverre T."/>
            <person name="Caubet Y."/>
            <person name="Peccoud J."/>
            <person name="Gilbert C."/>
            <person name="Cordaux R."/>
        </authorList>
    </citation>
    <scope>NUCLEOTIDE SEQUENCE [LARGE SCALE GENOMIC DNA]</scope>
    <source>
        <strain evidence="1">ANa2</strain>
        <tissue evidence="1">Whole body excluding digestive tract and cuticle</tissue>
    </source>
</reference>
<sequence length="113" mass="12793">MFLPLPFGMGKWMLKICTSESEIIAEERRIVNRSCAISCSPQNWPTDSGMRVSDKVKNITGEYFVDCKIVDTSKLSEDRNIAKELWEVSEKDVGLSLLKNALSGLGEYLRKVF</sequence>
<gene>
    <name evidence="1" type="ORF">Anas_10343</name>
</gene>
<evidence type="ECO:0000313" key="2">
    <source>
        <dbReference type="Proteomes" id="UP000326759"/>
    </source>
</evidence>
<protein>
    <submittedName>
        <fullName evidence="1">Uncharacterized protein</fullName>
    </submittedName>
</protein>
<dbReference type="OrthoDB" id="191139at2759"/>
<evidence type="ECO:0000313" key="1">
    <source>
        <dbReference type="EMBL" id="KAB7495759.1"/>
    </source>
</evidence>
<proteinExistence type="predicted"/>
<dbReference type="AlphaFoldDB" id="A0A5N5SQ60"/>
<organism evidence="1 2">
    <name type="scientific">Armadillidium nasatum</name>
    <dbReference type="NCBI Taxonomy" id="96803"/>
    <lineage>
        <taxon>Eukaryota</taxon>
        <taxon>Metazoa</taxon>
        <taxon>Ecdysozoa</taxon>
        <taxon>Arthropoda</taxon>
        <taxon>Crustacea</taxon>
        <taxon>Multicrustacea</taxon>
        <taxon>Malacostraca</taxon>
        <taxon>Eumalacostraca</taxon>
        <taxon>Peracarida</taxon>
        <taxon>Isopoda</taxon>
        <taxon>Oniscidea</taxon>
        <taxon>Crinocheta</taxon>
        <taxon>Armadillidiidae</taxon>
        <taxon>Armadillidium</taxon>
    </lineage>
</organism>